<evidence type="ECO:0000313" key="4">
    <source>
        <dbReference type="Proteomes" id="UP000542674"/>
    </source>
</evidence>
<feature type="transmembrane region" description="Helical" evidence="2">
    <location>
        <begin position="51"/>
        <end position="71"/>
    </location>
</feature>
<name>A0A7W7WWQ3_9PSEU</name>
<feature type="region of interest" description="Disordered" evidence="1">
    <location>
        <begin position="340"/>
        <end position="369"/>
    </location>
</feature>
<comment type="caution">
    <text evidence="3">The sequence shown here is derived from an EMBL/GenBank/DDBJ whole genome shotgun (WGS) entry which is preliminary data.</text>
</comment>
<organism evidence="3 4">
    <name type="scientific">Saccharothrix violaceirubra</name>
    <dbReference type="NCBI Taxonomy" id="413306"/>
    <lineage>
        <taxon>Bacteria</taxon>
        <taxon>Bacillati</taxon>
        <taxon>Actinomycetota</taxon>
        <taxon>Actinomycetes</taxon>
        <taxon>Pseudonocardiales</taxon>
        <taxon>Pseudonocardiaceae</taxon>
        <taxon>Saccharothrix</taxon>
    </lineage>
</organism>
<reference evidence="3 4" key="1">
    <citation type="submission" date="2020-08" db="EMBL/GenBank/DDBJ databases">
        <title>Sequencing the genomes of 1000 actinobacteria strains.</title>
        <authorList>
            <person name="Klenk H.-P."/>
        </authorList>
    </citation>
    <scope>NUCLEOTIDE SEQUENCE [LARGE SCALE GENOMIC DNA]</scope>
    <source>
        <strain evidence="3 4">DSM 45084</strain>
    </source>
</reference>
<proteinExistence type="predicted"/>
<gene>
    <name evidence="3" type="ORF">F4559_003705</name>
</gene>
<protein>
    <submittedName>
        <fullName evidence="3">Uncharacterized protein</fullName>
    </submittedName>
</protein>
<keyword evidence="2" id="KW-0472">Membrane</keyword>
<evidence type="ECO:0000313" key="3">
    <source>
        <dbReference type="EMBL" id="MBB4966346.1"/>
    </source>
</evidence>
<feature type="transmembrane region" description="Helical" evidence="2">
    <location>
        <begin position="284"/>
        <end position="305"/>
    </location>
</feature>
<dbReference type="RefSeq" id="WP_184670287.1">
    <property type="nucleotide sequence ID" value="NZ_BAABAI010000026.1"/>
</dbReference>
<evidence type="ECO:0000256" key="1">
    <source>
        <dbReference type="SAM" id="MobiDB-lite"/>
    </source>
</evidence>
<keyword evidence="4" id="KW-1185">Reference proteome</keyword>
<feature type="transmembrane region" description="Helical" evidence="2">
    <location>
        <begin position="311"/>
        <end position="330"/>
    </location>
</feature>
<keyword evidence="2" id="KW-0812">Transmembrane</keyword>
<dbReference type="AlphaFoldDB" id="A0A7W7WWQ3"/>
<dbReference type="Proteomes" id="UP000542674">
    <property type="component" value="Unassembled WGS sequence"/>
</dbReference>
<accession>A0A7W7WWQ3</accession>
<keyword evidence="2" id="KW-1133">Transmembrane helix</keyword>
<feature type="transmembrane region" description="Helical" evidence="2">
    <location>
        <begin position="78"/>
        <end position="104"/>
    </location>
</feature>
<evidence type="ECO:0000256" key="2">
    <source>
        <dbReference type="SAM" id="Phobius"/>
    </source>
</evidence>
<dbReference type="EMBL" id="JACHJS010000001">
    <property type="protein sequence ID" value="MBB4966346.1"/>
    <property type="molecule type" value="Genomic_DNA"/>
</dbReference>
<sequence>MAGRWLRTVPLLVLAYVVAPAATLTVARWTAPWPRSAAEPGAALGLAAPALSPGHLPALAVGLVLFALAWWRTSTWPLIALVPMAPLVMSGVGFGSGQALITLVGAGLAWGTAWLAGRAVSRPVTAAVGGSAVEIVIGLRGGARLRVQSRRLLLDRLPAPNTAGMPTRLALPLDRVEFVQAGGVAGGPTPWQLPNSAVLLVPPGPVVRIVGGGQQWLLPVDDADAVAAALTRRVAVRARPRPAPPEDSGRWHLAKTAWKSGPAAPRRGATPVPHRAGSAHGRHLRLVVGALMVVMGGYSTTRLFAGAGLGHLFGVLLFGVAGLVTMATWYGGEAAHRLAEENPRPRTAPGWGETDPAAAPVPGWLTHTA</sequence>